<dbReference type="GO" id="GO:0016240">
    <property type="term" value="P:autophagosome membrane docking"/>
    <property type="evidence" value="ECO:0007669"/>
    <property type="project" value="TreeGrafter"/>
</dbReference>
<reference evidence="3" key="1">
    <citation type="submission" date="2015-09" db="EMBL/GenBank/DDBJ databases">
        <title>De novo assembly of Pectinophora gossypiella (Pink Bollworm) gut transcriptome.</title>
        <authorList>
            <person name="Tassone E.E."/>
        </authorList>
    </citation>
    <scope>NUCLEOTIDE SEQUENCE</scope>
</reference>
<dbReference type="GO" id="GO:0035014">
    <property type="term" value="F:phosphatidylinositol 3-kinase regulator activity"/>
    <property type="evidence" value="ECO:0007669"/>
    <property type="project" value="TreeGrafter"/>
</dbReference>
<dbReference type="Pfam" id="PF10186">
    <property type="entry name" value="ATG14"/>
    <property type="match status" value="1"/>
</dbReference>
<evidence type="ECO:0000256" key="2">
    <source>
        <dbReference type="SAM" id="Coils"/>
    </source>
</evidence>
<protein>
    <recommendedName>
        <fullName evidence="4">Beclin 1-associated autophagy-related key regulator</fullName>
    </recommendedName>
</protein>
<dbReference type="PANTHER" id="PTHR13664:SF0">
    <property type="entry name" value="BECLIN 1-ASSOCIATED AUTOPHAGY-RELATED KEY REGULATOR"/>
    <property type="match status" value="1"/>
</dbReference>
<sequence length="291" mass="33417">DIDSILCSISISQTIRKTMALSIFTESEAPRDFRVSSTESDGHYKKCLLCYTVKKNFYCPDCIRTGNFVHSSMPYSDRFSEKQAKSLRLKANRKHVLERCEKLLAPKIKQDALLTEAKQSRDKIDLLRLAIEQRRNNIDEKKKELSELTVYNNELRLKLPRYQKRVTSLGKHVHNQCMELQNKVSMYNDQAQALAALRRSRIRQLTKYIFPVYMTYDSSDSIEDMEFVGDDLDEEPLKKAQLHIVAPWINADCDFSHLEDYVSHNKDSGSGPGAVTGPPIPLVRWANALGL</sequence>
<dbReference type="GO" id="GO:0043495">
    <property type="term" value="F:protein-membrane adaptor activity"/>
    <property type="evidence" value="ECO:0007669"/>
    <property type="project" value="TreeGrafter"/>
</dbReference>
<name>A0A1E1W3G5_PECGO</name>
<dbReference type="EMBL" id="GDQN01009527">
    <property type="protein sequence ID" value="JAT81527.1"/>
    <property type="molecule type" value="Transcribed_RNA"/>
</dbReference>
<dbReference type="GO" id="GO:0097632">
    <property type="term" value="C:extrinsic component of phagophore assembly site membrane"/>
    <property type="evidence" value="ECO:0007669"/>
    <property type="project" value="TreeGrafter"/>
</dbReference>
<dbReference type="GO" id="GO:0035032">
    <property type="term" value="C:phosphatidylinositol 3-kinase complex, class III"/>
    <property type="evidence" value="ECO:0007669"/>
    <property type="project" value="TreeGrafter"/>
</dbReference>
<dbReference type="AlphaFoldDB" id="A0A1E1W3G5"/>
<proteinExistence type="predicted"/>
<feature type="non-terminal residue" evidence="3">
    <location>
        <position position="1"/>
    </location>
</feature>
<feature type="coiled-coil region" evidence="2">
    <location>
        <begin position="124"/>
        <end position="158"/>
    </location>
</feature>
<evidence type="ECO:0000256" key="1">
    <source>
        <dbReference type="ARBA" id="ARBA00023054"/>
    </source>
</evidence>
<feature type="non-terminal residue" evidence="3">
    <location>
        <position position="291"/>
    </location>
</feature>
<dbReference type="GO" id="GO:0000423">
    <property type="term" value="P:mitophagy"/>
    <property type="evidence" value="ECO:0007669"/>
    <property type="project" value="TreeGrafter"/>
</dbReference>
<organism evidence="3">
    <name type="scientific">Pectinophora gossypiella</name>
    <name type="common">Cotton pink bollworm</name>
    <name type="synonym">Depressaria gossypiella</name>
    <dbReference type="NCBI Taxonomy" id="13191"/>
    <lineage>
        <taxon>Eukaryota</taxon>
        <taxon>Metazoa</taxon>
        <taxon>Ecdysozoa</taxon>
        <taxon>Arthropoda</taxon>
        <taxon>Hexapoda</taxon>
        <taxon>Insecta</taxon>
        <taxon>Pterygota</taxon>
        <taxon>Neoptera</taxon>
        <taxon>Endopterygota</taxon>
        <taxon>Lepidoptera</taxon>
        <taxon>Glossata</taxon>
        <taxon>Ditrysia</taxon>
        <taxon>Gelechioidea</taxon>
        <taxon>Gelechiidae</taxon>
        <taxon>Apatetrinae</taxon>
        <taxon>Pectinophora</taxon>
    </lineage>
</organism>
<keyword evidence="1 2" id="KW-0175">Coiled coil</keyword>
<accession>A0A1E1W3G5</accession>
<dbReference type="PANTHER" id="PTHR13664">
    <property type="entry name" value="BECLIN 1-ASSOCIATED AUTOPHAGY-RELATED KEY REGULATOR"/>
    <property type="match status" value="1"/>
</dbReference>
<dbReference type="OrthoDB" id="16772at2759"/>
<dbReference type="GO" id="GO:0005776">
    <property type="term" value="C:autophagosome"/>
    <property type="evidence" value="ECO:0007669"/>
    <property type="project" value="TreeGrafter"/>
</dbReference>
<dbReference type="GO" id="GO:0009267">
    <property type="term" value="P:cellular response to starvation"/>
    <property type="evidence" value="ECO:0007669"/>
    <property type="project" value="TreeGrafter"/>
</dbReference>
<dbReference type="GO" id="GO:0000045">
    <property type="term" value="P:autophagosome assembly"/>
    <property type="evidence" value="ECO:0007669"/>
    <property type="project" value="TreeGrafter"/>
</dbReference>
<dbReference type="InterPro" id="IPR018791">
    <property type="entry name" value="UV_resistance/autophagy_Atg14"/>
</dbReference>
<evidence type="ECO:0000313" key="3">
    <source>
        <dbReference type="EMBL" id="JAT81527.1"/>
    </source>
</evidence>
<gene>
    <name evidence="3" type="ORF">g.8802</name>
</gene>
<evidence type="ECO:0008006" key="4">
    <source>
        <dbReference type="Google" id="ProtNLM"/>
    </source>
</evidence>
<dbReference type="GO" id="GO:0097629">
    <property type="term" value="C:extrinsic component of omegasome membrane"/>
    <property type="evidence" value="ECO:0007669"/>
    <property type="project" value="TreeGrafter"/>
</dbReference>